<sequence length="362" mass="40524">MSTTSKKPTATDDMPHGVPRDIDDDASSPAKPAPKRPVADGSKTDVRRRSTQEAAPSQSRPRREETPQKKETPQKAVPKPDTEETTQKRETAQKAAPKPDTEETPQKKEISQKTASKPEPEDIHDLSEPNGLDAISKPEGDGQISESEEPMTTTRRDKARPELSDEEKAQAIKAWQDAKAMGLNLGQMNAEPTRWPLKSDVFQAKTALDVFSLDLYRILLGLLEKSTAPQLIDIMQQNQRVRDYNAALRDRRYTGLLPLITEKGELHELLYKREKMPSKAGNKHTMDTIESLSPDEKKSVLFTIRELENLTPDIKQKILNDLKMTGALRFESLDEDREYKAEAATMQLRIAMGLPAVYSASG</sequence>
<dbReference type="HOGENOM" id="CLU_765271_0_0_1"/>
<evidence type="ECO:0000313" key="3">
    <source>
        <dbReference type="Proteomes" id="UP000030651"/>
    </source>
</evidence>
<evidence type="ECO:0000313" key="2">
    <source>
        <dbReference type="EMBL" id="ETS83139.1"/>
    </source>
</evidence>
<feature type="compositionally biased region" description="Basic and acidic residues" evidence="1">
    <location>
        <begin position="61"/>
        <end position="127"/>
    </location>
</feature>
<feature type="compositionally biased region" description="Basic and acidic residues" evidence="1">
    <location>
        <begin position="154"/>
        <end position="166"/>
    </location>
</feature>
<protein>
    <submittedName>
        <fullName evidence="2">Uncharacterized protein</fullName>
    </submittedName>
</protein>
<dbReference type="EMBL" id="KI912111">
    <property type="protein sequence ID" value="ETS83139.1"/>
    <property type="molecule type" value="Genomic_DNA"/>
</dbReference>
<dbReference type="AlphaFoldDB" id="W3XAS4"/>
<feature type="region of interest" description="Disordered" evidence="1">
    <location>
        <begin position="1"/>
        <end position="166"/>
    </location>
</feature>
<dbReference type="InParanoid" id="W3XAS4"/>
<dbReference type="RefSeq" id="XP_007831787.1">
    <property type="nucleotide sequence ID" value="XM_007833596.1"/>
</dbReference>
<dbReference type="Proteomes" id="UP000030651">
    <property type="component" value="Unassembled WGS sequence"/>
</dbReference>
<gene>
    <name evidence="2" type="ORF">PFICI_05015</name>
</gene>
<name>W3XAS4_PESFW</name>
<feature type="compositionally biased region" description="Basic and acidic residues" evidence="1">
    <location>
        <begin position="9"/>
        <end position="21"/>
    </location>
</feature>
<feature type="compositionally biased region" description="Basic and acidic residues" evidence="1">
    <location>
        <begin position="42"/>
        <end position="51"/>
    </location>
</feature>
<keyword evidence="3" id="KW-1185">Reference proteome</keyword>
<dbReference type="KEGG" id="pfy:PFICI_05015"/>
<proteinExistence type="predicted"/>
<organism evidence="2 3">
    <name type="scientific">Pestalotiopsis fici (strain W106-1 / CGMCC3.15140)</name>
    <dbReference type="NCBI Taxonomy" id="1229662"/>
    <lineage>
        <taxon>Eukaryota</taxon>
        <taxon>Fungi</taxon>
        <taxon>Dikarya</taxon>
        <taxon>Ascomycota</taxon>
        <taxon>Pezizomycotina</taxon>
        <taxon>Sordariomycetes</taxon>
        <taxon>Xylariomycetidae</taxon>
        <taxon>Amphisphaeriales</taxon>
        <taxon>Sporocadaceae</taxon>
        <taxon>Pestalotiopsis</taxon>
    </lineage>
</organism>
<evidence type="ECO:0000256" key="1">
    <source>
        <dbReference type="SAM" id="MobiDB-lite"/>
    </source>
</evidence>
<reference evidence="3" key="1">
    <citation type="journal article" date="2015" name="BMC Genomics">
        <title>Genomic and transcriptomic analysis of the endophytic fungus Pestalotiopsis fici reveals its lifestyle and high potential for synthesis of natural products.</title>
        <authorList>
            <person name="Wang X."/>
            <person name="Zhang X."/>
            <person name="Liu L."/>
            <person name="Xiang M."/>
            <person name="Wang W."/>
            <person name="Sun X."/>
            <person name="Che Y."/>
            <person name="Guo L."/>
            <person name="Liu G."/>
            <person name="Guo L."/>
            <person name="Wang C."/>
            <person name="Yin W.B."/>
            <person name="Stadler M."/>
            <person name="Zhang X."/>
            <person name="Liu X."/>
        </authorList>
    </citation>
    <scope>NUCLEOTIDE SEQUENCE [LARGE SCALE GENOMIC DNA]</scope>
    <source>
        <strain evidence="3">W106-1 / CGMCC3.15140</strain>
    </source>
</reference>
<dbReference type="OrthoDB" id="10542731at2759"/>
<accession>W3XAS4</accession>
<dbReference type="GeneID" id="19270028"/>